<organism evidence="1 2">
    <name type="scientific">Mycolicibacillus parakoreensis</name>
    <dbReference type="NCBI Taxonomy" id="1069221"/>
    <lineage>
        <taxon>Bacteria</taxon>
        <taxon>Bacillati</taxon>
        <taxon>Actinomycetota</taxon>
        <taxon>Actinomycetes</taxon>
        <taxon>Mycobacteriales</taxon>
        <taxon>Mycobacteriaceae</taxon>
        <taxon>Mycolicibacillus</taxon>
    </lineage>
</organism>
<keyword evidence="2" id="KW-1185">Reference proteome</keyword>
<name>A0ABY3U5D3_9MYCO</name>
<accession>A0ABY3U5D3</accession>
<dbReference type="EMBL" id="CP092365">
    <property type="protein sequence ID" value="ULN54104.1"/>
    <property type="molecule type" value="Genomic_DNA"/>
</dbReference>
<protein>
    <recommendedName>
        <fullName evidence="3">Acetone carboxylase</fullName>
    </recommendedName>
</protein>
<dbReference type="Proteomes" id="UP001055200">
    <property type="component" value="Chromosome"/>
</dbReference>
<evidence type="ECO:0008006" key="3">
    <source>
        <dbReference type="Google" id="ProtNLM"/>
    </source>
</evidence>
<dbReference type="RefSeq" id="WP_240172304.1">
    <property type="nucleotide sequence ID" value="NZ_CP092365.1"/>
</dbReference>
<proteinExistence type="predicted"/>
<reference evidence="1" key="1">
    <citation type="submission" date="2022-08" db="EMBL/GenBank/DDBJ databases">
        <title>Complete genome sequence of 14 non-tuberculosis mycobacteria type-strains.</title>
        <authorList>
            <person name="Igarashi Y."/>
            <person name="Osugi A."/>
            <person name="Mitarai S."/>
        </authorList>
    </citation>
    <scope>NUCLEOTIDE SEQUENCE</scope>
    <source>
        <strain evidence="1">DSM 45575</strain>
    </source>
</reference>
<evidence type="ECO:0000313" key="2">
    <source>
        <dbReference type="Proteomes" id="UP001055200"/>
    </source>
</evidence>
<sequence>MTLIPGDGPDEPICSAKGCQEPAAFEVVWNNPKIHTPDRRKIWLACPEHRQYLSEYLSRRDFLREVVPVDEEPDQQ</sequence>
<gene>
    <name evidence="1" type="ORF">MIU77_07485</name>
</gene>
<evidence type="ECO:0000313" key="1">
    <source>
        <dbReference type="EMBL" id="ULN54104.1"/>
    </source>
</evidence>